<dbReference type="EMBL" id="CAAALY010104436">
    <property type="protein sequence ID" value="VEL29581.1"/>
    <property type="molecule type" value="Genomic_DNA"/>
</dbReference>
<evidence type="ECO:0000313" key="2">
    <source>
        <dbReference type="Proteomes" id="UP000784294"/>
    </source>
</evidence>
<dbReference type="Proteomes" id="UP000784294">
    <property type="component" value="Unassembled WGS sequence"/>
</dbReference>
<protein>
    <submittedName>
        <fullName evidence="1">Uncharacterized protein</fullName>
    </submittedName>
</protein>
<evidence type="ECO:0000313" key="1">
    <source>
        <dbReference type="EMBL" id="VEL29581.1"/>
    </source>
</evidence>
<gene>
    <name evidence="1" type="ORF">PXEA_LOCUS23021</name>
</gene>
<comment type="caution">
    <text evidence="1">The sequence shown here is derived from an EMBL/GenBank/DDBJ whole genome shotgun (WGS) entry which is preliminary data.</text>
</comment>
<dbReference type="AlphaFoldDB" id="A0A3S5AHT1"/>
<reference evidence="1" key="1">
    <citation type="submission" date="2018-11" db="EMBL/GenBank/DDBJ databases">
        <authorList>
            <consortium name="Pathogen Informatics"/>
        </authorList>
    </citation>
    <scope>NUCLEOTIDE SEQUENCE</scope>
</reference>
<sequence>MPEPQPVFTRNKGDLVDCINLNTGRTAAVQRNSAVLFC</sequence>
<keyword evidence="2" id="KW-1185">Reference proteome</keyword>
<organism evidence="1 2">
    <name type="scientific">Protopolystoma xenopodis</name>
    <dbReference type="NCBI Taxonomy" id="117903"/>
    <lineage>
        <taxon>Eukaryota</taxon>
        <taxon>Metazoa</taxon>
        <taxon>Spiralia</taxon>
        <taxon>Lophotrochozoa</taxon>
        <taxon>Platyhelminthes</taxon>
        <taxon>Monogenea</taxon>
        <taxon>Polyopisthocotylea</taxon>
        <taxon>Polystomatidea</taxon>
        <taxon>Polystomatidae</taxon>
        <taxon>Protopolystoma</taxon>
    </lineage>
</organism>
<proteinExistence type="predicted"/>
<name>A0A3S5AHT1_9PLAT</name>
<accession>A0A3S5AHT1</accession>